<dbReference type="SUPFAM" id="SSF81383">
    <property type="entry name" value="F-box domain"/>
    <property type="match status" value="1"/>
</dbReference>
<dbReference type="AlphaFoldDB" id="A0A6D2HKN8"/>
<gene>
    <name evidence="2" type="ORF">MERR_LOCUS1109</name>
</gene>
<feature type="domain" description="F-box" evidence="1">
    <location>
        <begin position="13"/>
        <end position="62"/>
    </location>
</feature>
<evidence type="ECO:0000313" key="2">
    <source>
        <dbReference type="EMBL" id="CAA7013875.1"/>
    </source>
</evidence>
<dbReference type="InterPro" id="IPR001810">
    <property type="entry name" value="F-box_dom"/>
</dbReference>
<accession>A0A6D2HKN8</accession>
<dbReference type="EMBL" id="CACVBM020000066">
    <property type="protein sequence ID" value="CAA7013875.1"/>
    <property type="molecule type" value="Genomic_DNA"/>
</dbReference>
<evidence type="ECO:0000259" key="1">
    <source>
        <dbReference type="PROSITE" id="PS50181"/>
    </source>
</evidence>
<dbReference type="Proteomes" id="UP000467841">
    <property type="component" value="Unassembled WGS sequence"/>
</dbReference>
<dbReference type="InterPro" id="IPR013187">
    <property type="entry name" value="F-box-assoc_dom_typ3"/>
</dbReference>
<dbReference type="CDD" id="cd22157">
    <property type="entry name" value="F-box_AtFBW1-like"/>
    <property type="match status" value="1"/>
</dbReference>
<comment type="caution">
    <text evidence="2">The sequence shown here is derived from an EMBL/GenBank/DDBJ whole genome shotgun (WGS) entry which is preliminary data.</text>
</comment>
<organism evidence="2 3">
    <name type="scientific">Microthlaspi erraticum</name>
    <dbReference type="NCBI Taxonomy" id="1685480"/>
    <lineage>
        <taxon>Eukaryota</taxon>
        <taxon>Viridiplantae</taxon>
        <taxon>Streptophyta</taxon>
        <taxon>Embryophyta</taxon>
        <taxon>Tracheophyta</taxon>
        <taxon>Spermatophyta</taxon>
        <taxon>Magnoliopsida</taxon>
        <taxon>eudicotyledons</taxon>
        <taxon>Gunneridae</taxon>
        <taxon>Pentapetalae</taxon>
        <taxon>rosids</taxon>
        <taxon>malvids</taxon>
        <taxon>Brassicales</taxon>
        <taxon>Brassicaceae</taxon>
        <taxon>Coluteocarpeae</taxon>
        <taxon>Microthlaspi</taxon>
    </lineage>
</organism>
<evidence type="ECO:0000313" key="3">
    <source>
        <dbReference type="Proteomes" id="UP000467841"/>
    </source>
</evidence>
<dbReference type="OrthoDB" id="687122at2759"/>
<reference evidence="2" key="1">
    <citation type="submission" date="2020-01" db="EMBL/GenBank/DDBJ databases">
        <authorList>
            <person name="Mishra B."/>
        </authorList>
    </citation>
    <scope>NUCLEOTIDE SEQUENCE [LARGE SCALE GENOMIC DNA]</scope>
</reference>
<dbReference type="PROSITE" id="PS50181">
    <property type="entry name" value="FBOX"/>
    <property type="match status" value="1"/>
</dbReference>
<dbReference type="PANTHER" id="PTHR31111:SF59">
    <property type="entry name" value="(RAPE) HYPOTHETICAL PROTEIN"/>
    <property type="match status" value="1"/>
</dbReference>
<dbReference type="SMART" id="SM00256">
    <property type="entry name" value="FBOX"/>
    <property type="match status" value="1"/>
</dbReference>
<dbReference type="InterPro" id="IPR017451">
    <property type="entry name" value="F-box-assoc_interact_dom"/>
</dbReference>
<dbReference type="Pfam" id="PF00646">
    <property type="entry name" value="F-box"/>
    <property type="match status" value="1"/>
</dbReference>
<keyword evidence="3" id="KW-1185">Reference proteome</keyword>
<sequence length="379" mass="44106">MKTRRQLFLEAQETQLREIPIDLLVEIFSRVPATTVATCRFVSKLWRSIIDRPDFTELFLTMSWTRPRLLLFSFQIEGYIFFFSSPQPQNPDENSCLVATCYHVHHIHSPSDYSTGFGSPLGGFICLQERRVSMVICNPVTGVSVSLPKMESKSVNTYAKPFLGYDPIDKQFKVLCTKVDTKHTSYEQHEIMTLENGKYLWRKIQCEPHYPRSNGICIDGILYYTASVNPWMEVSMVVLCFDVRSERFRFINIDGGASWMFSPFTLINYKGKLGAARITVSNLKRQLELWVLEDAMKCKWYKNIYTVPPRLQNFRLTVVGMTGSGEVVLSPLRFSDPFYIYYYNLERNSFTKFRIQGFERCEPTEVYTSLDYAENLKLM</sequence>
<dbReference type="InterPro" id="IPR036047">
    <property type="entry name" value="F-box-like_dom_sf"/>
</dbReference>
<dbReference type="PANTHER" id="PTHR31111">
    <property type="entry name" value="BNAA05G37150D PROTEIN-RELATED"/>
    <property type="match status" value="1"/>
</dbReference>
<proteinExistence type="predicted"/>
<dbReference type="Pfam" id="PF08268">
    <property type="entry name" value="FBA_3"/>
    <property type="match status" value="1"/>
</dbReference>
<protein>
    <recommendedName>
        <fullName evidence="1">F-box domain-containing protein</fullName>
    </recommendedName>
</protein>
<dbReference type="Gene3D" id="1.20.1280.50">
    <property type="match status" value="1"/>
</dbReference>
<dbReference type="NCBIfam" id="TIGR01640">
    <property type="entry name" value="F_box_assoc_1"/>
    <property type="match status" value="1"/>
</dbReference>
<name>A0A6D2HKN8_9BRAS</name>